<keyword evidence="1" id="KW-1133">Transmembrane helix</keyword>
<proteinExistence type="predicted"/>
<dbReference type="Proteomes" id="UP000501346">
    <property type="component" value="Chromosome ScXIV"/>
</dbReference>
<keyword evidence="1" id="KW-0812">Transmembrane</keyword>
<name>A0A6C1DY12_SACPS</name>
<gene>
    <name evidence="2" type="primary">PEX17_1</name>
    <name evidence="2" type="ORF">GRS66_004332</name>
</gene>
<dbReference type="AlphaFoldDB" id="A0A6C1DY12"/>
<protein>
    <submittedName>
        <fullName evidence="2">Peroxisomal protein import machinery</fullName>
    </submittedName>
</protein>
<dbReference type="OrthoDB" id="4034942at2759"/>
<reference evidence="2 3" key="1">
    <citation type="journal article" date="2019" name="BMC Genomics">
        <title>Chromosome level assembly and comparative genome analysis confirm lager-brewing yeasts originated from a single hybridization.</title>
        <authorList>
            <person name="Salazar A.N."/>
            <person name="Gorter de Vries A.R."/>
            <person name="van den Broek M."/>
            <person name="Brouwers N."/>
            <person name="de la Torre Cortes P."/>
            <person name="Kuijpers N.G.A."/>
            <person name="Daran J.G."/>
            <person name="Abeel T."/>
        </authorList>
    </citation>
    <scope>NUCLEOTIDE SEQUENCE [LARGE SCALE GENOMIC DNA]</scope>
    <source>
        <strain evidence="2 3">CBS 1483</strain>
    </source>
</reference>
<dbReference type="EMBL" id="CP048995">
    <property type="protein sequence ID" value="QID81932.1"/>
    <property type="molecule type" value="Genomic_DNA"/>
</dbReference>
<evidence type="ECO:0000313" key="3">
    <source>
        <dbReference type="Proteomes" id="UP000501346"/>
    </source>
</evidence>
<sequence length="199" mass="23155">MTSINSFPRNIDWPSNIGIKKVEGTNPTVNAIKGLLYNGGSIYAFLYFVIAMFVEPTLQKQYQQRNDFSLFVLLRLRRIIAQLQKRLVMTPVSSLGFNEQNNFVERSTQTSDDNIIREDNSHWAEMIYQLQNMKQELQYFNRSSGQPSESIDDFVFQIKMVTDQVELTDRSRAFSNKSRNIIQGIREIKGWFVNGQVPR</sequence>
<accession>A0A6C1DY12</accession>
<keyword evidence="3" id="KW-1185">Reference proteome</keyword>
<feature type="transmembrane region" description="Helical" evidence="1">
    <location>
        <begin position="35"/>
        <end position="54"/>
    </location>
</feature>
<evidence type="ECO:0000256" key="1">
    <source>
        <dbReference type="SAM" id="Phobius"/>
    </source>
</evidence>
<organism evidence="2 3">
    <name type="scientific">Saccharomyces pastorianus</name>
    <name type="common">Lager yeast</name>
    <name type="synonym">Saccharomyces cerevisiae x Saccharomyces eubayanus</name>
    <dbReference type="NCBI Taxonomy" id="27292"/>
    <lineage>
        <taxon>Eukaryota</taxon>
        <taxon>Fungi</taxon>
        <taxon>Dikarya</taxon>
        <taxon>Ascomycota</taxon>
        <taxon>Saccharomycotina</taxon>
        <taxon>Saccharomycetes</taxon>
        <taxon>Saccharomycetales</taxon>
        <taxon>Saccharomycetaceae</taxon>
        <taxon>Saccharomyces</taxon>
    </lineage>
</organism>
<evidence type="ECO:0000313" key="2">
    <source>
        <dbReference type="EMBL" id="QID81932.1"/>
    </source>
</evidence>
<keyword evidence="1" id="KW-0472">Membrane</keyword>